<evidence type="ECO:0000313" key="1">
    <source>
        <dbReference type="EMBL" id="GAA4786202.1"/>
    </source>
</evidence>
<keyword evidence="2" id="KW-1185">Reference proteome</keyword>
<dbReference type="Proteomes" id="UP001501411">
    <property type="component" value="Unassembled WGS sequence"/>
</dbReference>
<reference evidence="2" key="1">
    <citation type="journal article" date="2019" name="Int. J. Syst. Evol. Microbiol.">
        <title>The Global Catalogue of Microorganisms (GCM) 10K type strain sequencing project: providing services to taxonomists for standard genome sequencing and annotation.</title>
        <authorList>
            <consortium name="The Broad Institute Genomics Platform"/>
            <consortium name="The Broad Institute Genome Sequencing Center for Infectious Disease"/>
            <person name="Wu L."/>
            <person name="Ma J."/>
        </authorList>
    </citation>
    <scope>NUCLEOTIDE SEQUENCE [LARGE SCALE GENOMIC DNA]</scope>
    <source>
        <strain evidence="2">JCM 18200</strain>
    </source>
</reference>
<dbReference type="RefSeq" id="WP_345230906.1">
    <property type="nucleotide sequence ID" value="NZ_BAABIQ010000006.1"/>
</dbReference>
<evidence type="ECO:0000313" key="2">
    <source>
        <dbReference type="Proteomes" id="UP001501411"/>
    </source>
</evidence>
<proteinExistence type="predicted"/>
<accession>A0ABP9AX76</accession>
<gene>
    <name evidence="1" type="ORF">GCM10023231_12670</name>
</gene>
<comment type="caution">
    <text evidence="1">The sequence shown here is derived from an EMBL/GenBank/DDBJ whole genome shotgun (WGS) entry which is preliminary data.</text>
</comment>
<dbReference type="EMBL" id="BAABIQ010000006">
    <property type="protein sequence ID" value="GAA4786202.1"/>
    <property type="molecule type" value="Genomic_DNA"/>
</dbReference>
<sequence length="60" mass="6774">MYGTCADRENPDASMIGARSRHDQLPINGGKKGEFDWLFAFLFFCGGRKETKEDAQLQMS</sequence>
<name>A0ABP9AX76_9SPHI</name>
<protein>
    <submittedName>
        <fullName evidence="1">Uncharacterized protein</fullName>
    </submittedName>
</protein>
<organism evidence="1 2">
    <name type="scientific">Olivibacter ginsenosidimutans</name>
    <dbReference type="NCBI Taxonomy" id="1176537"/>
    <lineage>
        <taxon>Bacteria</taxon>
        <taxon>Pseudomonadati</taxon>
        <taxon>Bacteroidota</taxon>
        <taxon>Sphingobacteriia</taxon>
        <taxon>Sphingobacteriales</taxon>
        <taxon>Sphingobacteriaceae</taxon>
        <taxon>Olivibacter</taxon>
    </lineage>
</organism>